<proteinExistence type="predicted"/>
<sequence length="971" mass="108276">MNPHGEDIEGMTHCLTDYLNFCADVVSPVKTVRCYPNNKPWVTREVKTVLNKKKAAFRSRDREAMKAAQQEVKHCVKEAKDSYRRKVEQKLRENNMRENHLLLNVVLVPHIDLFQQLTTGGLQFSQSHVSILISKLLTIKLMLDVMRWEYARDKLTLQRICENMSVKYQTGIEPVGSSLHSRSPCDGETPPRVQINLRIYSTDVVSVFIDKCYLGFREPAVGFTLQSHSTTLSLEQLTALVQRLRLEKQGKRWILIGQDVLQLLRRRPSPVDMEITNWMVKRGEDITSTVVAISSESIVAKLGESVNFTFTARCASGGLKLMTRDNSRTVAELIHGVWTPGEDYRDRIRHISASEVALFHINYNDEGWFEFMCGGRSVHLIQLETVRIYEAEGEGGGAAQAPVRLLHHQGGPTRSRWRWEKDGELVLELDPVVSGVNRTRTSRLERVRRSLARRGGRVGELGARPAGGPGRLHLLQLRPGGQEEACGPEGDRGGETAEHKPARRIRLHLQIRPRSVQESTDGDRPTMAARFFVFLCLHAVTAVHGEGIYNILGDALEFSATKSCQENGSKLEKHQRSVTAQTVSVARWDGVWKPAAGYTDRMSPNTSVIFNTSNILDGGVYEFTCGHSTTVTLFQVYVFEASEKRATEGENVTLNFHFDYKRGTAKLIRCEKDGELVSEVNTSSGEIKIGEKYKQRASVSPNWRTQGDFSVTLQGVRLEDQGDYFFFTATEDGRKTEEKLAAVRMKVMKGATGLPGLQGPLGPPGPRGYEGRPGPPGLPGPKPVKRCGVLAGGSSLSSSPLLLSASMVTFRASAKTSCVEYECCSMFSAFNTIHPSLLRVKLERAGASDQLAAWVTNYLTDRPQFVRLQDCVSDVVVCRTGAPQGTVLSPFLFTLYTYFTYSTDSCYLQKLSDDTAIVGISVSEGNDCEYRKVIVDFVDWCELSHLQVNASKTKEMVIDFTAGNPHLTLHQ</sequence>
<comment type="caution">
    <text evidence="1">The sequence shown here is derived from an EMBL/GenBank/DDBJ whole genome shotgun (WGS) entry which is preliminary data.</text>
</comment>
<dbReference type="EMBL" id="CM041532">
    <property type="protein sequence ID" value="KAI3375636.1"/>
    <property type="molecule type" value="Genomic_DNA"/>
</dbReference>
<dbReference type="Proteomes" id="UP000831701">
    <property type="component" value="Chromosome 2"/>
</dbReference>
<reference evidence="1" key="1">
    <citation type="submission" date="2022-04" db="EMBL/GenBank/DDBJ databases">
        <title>Jade perch genome.</title>
        <authorList>
            <person name="Chao B."/>
        </authorList>
    </citation>
    <scope>NUCLEOTIDE SEQUENCE</scope>
    <source>
        <strain evidence="1">CB-2022</strain>
    </source>
</reference>
<protein>
    <submittedName>
        <fullName evidence="1">Uncharacterized protein</fullName>
    </submittedName>
</protein>
<evidence type="ECO:0000313" key="1">
    <source>
        <dbReference type="EMBL" id="KAI3375636.1"/>
    </source>
</evidence>
<organism evidence="1 2">
    <name type="scientific">Scortum barcoo</name>
    <name type="common">barcoo grunter</name>
    <dbReference type="NCBI Taxonomy" id="214431"/>
    <lineage>
        <taxon>Eukaryota</taxon>
        <taxon>Metazoa</taxon>
        <taxon>Chordata</taxon>
        <taxon>Craniata</taxon>
        <taxon>Vertebrata</taxon>
        <taxon>Euteleostomi</taxon>
        <taxon>Actinopterygii</taxon>
        <taxon>Neopterygii</taxon>
        <taxon>Teleostei</taxon>
        <taxon>Neoteleostei</taxon>
        <taxon>Acanthomorphata</taxon>
        <taxon>Eupercaria</taxon>
        <taxon>Centrarchiformes</taxon>
        <taxon>Terapontoidei</taxon>
        <taxon>Terapontidae</taxon>
        <taxon>Scortum</taxon>
    </lineage>
</organism>
<evidence type="ECO:0000313" key="2">
    <source>
        <dbReference type="Proteomes" id="UP000831701"/>
    </source>
</evidence>
<gene>
    <name evidence="1" type="ORF">L3Q82_003949</name>
</gene>
<accession>A0ACB8X6S1</accession>
<name>A0ACB8X6S1_9TELE</name>
<keyword evidence="2" id="KW-1185">Reference proteome</keyword>